<dbReference type="AlphaFoldDB" id="A0AAN8WRN8"/>
<dbReference type="Proteomes" id="UP001381693">
    <property type="component" value="Unassembled WGS sequence"/>
</dbReference>
<gene>
    <name evidence="4" type="primary">RDH12</name>
    <name evidence="4" type="ORF">SK128_026584</name>
</gene>
<dbReference type="EMBL" id="JAXCGZ010017927">
    <property type="protein sequence ID" value="KAK7067618.1"/>
    <property type="molecule type" value="Genomic_DNA"/>
</dbReference>
<dbReference type="SUPFAM" id="SSF51735">
    <property type="entry name" value="NAD(P)-binding Rossmann-fold domains"/>
    <property type="match status" value="1"/>
</dbReference>
<dbReference type="InterPro" id="IPR036291">
    <property type="entry name" value="NAD(P)-bd_dom_sf"/>
</dbReference>
<keyword evidence="3" id="KW-0732">Signal</keyword>
<evidence type="ECO:0000256" key="2">
    <source>
        <dbReference type="RuleBase" id="RU000363"/>
    </source>
</evidence>
<keyword evidence="5" id="KW-1185">Reference proteome</keyword>
<dbReference type="Pfam" id="PF00106">
    <property type="entry name" value="adh_short"/>
    <property type="match status" value="1"/>
</dbReference>
<sequence length="329" mass="36452">MVLWLLFVCAILVTFVTTFGRKWYDRNCRKTTGRCHCTTQLHGKTVFITGATAGLGRETAYALAARGARVILACRNLNKARKVAEDIVRKTANPNVFIRLLDVADFDSIRRFAKDFLADGSHLHILINNAGIGSQKLWRSPQGLELTMATNHFGPFLLTNLLLDTMKKSAPSRVINVSSIGHTCCKQLPWDDLGGFQATHSGWATYSRSKLCNILFTKQLAERLKDTGVTANSLHPGVVSTEIFGKVDNWLFKSFIAPLVSWFGKTSVEGIQTIIHLALSEELATVSGKYFSDCKESKCSRLARNPEAAKKLWDLSERIVGLSEETSLA</sequence>
<dbReference type="PRINTS" id="PR00081">
    <property type="entry name" value="GDHRDH"/>
</dbReference>
<comment type="similarity">
    <text evidence="2">Belongs to the short-chain dehydrogenases/reductases (SDR) family.</text>
</comment>
<dbReference type="InterPro" id="IPR002347">
    <property type="entry name" value="SDR_fam"/>
</dbReference>
<dbReference type="PANTHER" id="PTHR43157:SF31">
    <property type="entry name" value="PHOSPHATIDYLINOSITOL-GLYCAN BIOSYNTHESIS CLASS F PROTEIN"/>
    <property type="match status" value="1"/>
</dbReference>
<dbReference type="PRINTS" id="PR00080">
    <property type="entry name" value="SDRFAMILY"/>
</dbReference>
<name>A0AAN8WRN8_HALRR</name>
<evidence type="ECO:0000256" key="3">
    <source>
        <dbReference type="SAM" id="SignalP"/>
    </source>
</evidence>
<comment type="caution">
    <text evidence="4">The sequence shown here is derived from an EMBL/GenBank/DDBJ whole genome shotgun (WGS) entry which is preliminary data.</text>
</comment>
<dbReference type="Gene3D" id="3.40.50.720">
    <property type="entry name" value="NAD(P)-binding Rossmann-like Domain"/>
    <property type="match status" value="1"/>
</dbReference>
<evidence type="ECO:0000313" key="4">
    <source>
        <dbReference type="EMBL" id="KAK7067618.1"/>
    </source>
</evidence>
<accession>A0AAN8WRN8</accession>
<dbReference type="PANTHER" id="PTHR43157">
    <property type="entry name" value="PHOSPHATIDYLINOSITOL-GLYCAN BIOSYNTHESIS CLASS F PROTEIN-RELATED"/>
    <property type="match status" value="1"/>
</dbReference>
<protein>
    <submittedName>
        <fullName evidence="4">Retinol dehydrogenase 12</fullName>
        <ecNumber evidence="4">1.1.1.300</ecNumber>
    </submittedName>
</protein>
<dbReference type="CDD" id="cd05327">
    <property type="entry name" value="retinol-DH_like_SDR_c_like"/>
    <property type="match status" value="1"/>
</dbReference>
<proteinExistence type="inferred from homology"/>
<dbReference type="EC" id="1.1.1.300" evidence="4"/>
<organism evidence="4 5">
    <name type="scientific">Halocaridina rubra</name>
    <name type="common">Hawaiian red shrimp</name>
    <dbReference type="NCBI Taxonomy" id="373956"/>
    <lineage>
        <taxon>Eukaryota</taxon>
        <taxon>Metazoa</taxon>
        <taxon>Ecdysozoa</taxon>
        <taxon>Arthropoda</taxon>
        <taxon>Crustacea</taxon>
        <taxon>Multicrustacea</taxon>
        <taxon>Malacostraca</taxon>
        <taxon>Eumalacostraca</taxon>
        <taxon>Eucarida</taxon>
        <taxon>Decapoda</taxon>
        <taxon>Pleocyemata</taxon>
        <taxon>Caridea</taxon>
        <taxon>Atyoidea</taxon>
        <taxon>Atyidae</taxon>
        <taxon>Halocaridina</taxon>
    </lineage>
</organism>
<keyword evidence="1 4" id="KW-0560">Oxidoreductase</keyword>
<reference evidence="4 5" key="1">
    <citation type="submission" date="2023-11" db="EMBL/GenBank/DDBJ databases">
        <title>Halocaridina rubra genome assembly.</title>
        <authorList>
            <person name="Smith C."/>
        </authorList>
    </citation>
    <scope>NUCLEOTIDE SEQUENCE [LARGE SCALE GENOMIC DNA]</scope>
    <source>
        <strain evidence="4">EP-1</strain>
        <tissue evidence="4">Whole</tissue>
    </source>
</reference>
<dbReference type="GO" id="GO:0052650">
    <property type="term" value="F:all-trans-retinol dehydrogenase (NADP+) activity"/>
    <property type="evidence" value="ECO:0007669"/>
    <property type="project" value="UniProtKB-EC"/>
</dbReference>
<feature type="chain" id="PRO_5043007211" evidence="3">
    <location>
        <begin position="21"/>
        <end position="329"/>
    </location>
</feature>
<evidence type="ECO:0000313" key="5">
    <source>
        <dbReference type="Proteomes" id="UP001381693"/>
    </source>
</evidence>
<evidence type="ECO:0000256" key="1">
    <source>
        <dbReference type="ARBA" id="ARBA00023002"/>
    </source>
</evidence>
<feature type="signal peptide" evidence="3">
    <location>
        <begin position="1"/>
        <end position="20"/>
    </location>
</feature>